<comment type="caution">
    <text evidence="2">The sequence shown here is derived from an EMBL/GenBank/DDBJ whole genome shotgun (WGS) entry which is preliminary data.</text>
</comment>
<evidence type="ECO:0000313" key="2">
    <source>
        <dbReference type="EMBL" id="GAG15425.1"/>
    </source>
</evidence>
<feature type="non-terminal residue" evidence="2">
    <location>
        <position position="1"/>
    </location>
</feature>
<feature type="transmembrane region" description="Helical" evidence="1">
    <location>
        <begin position="51"/>
        <end position="73"/>
    </location>
</feature>
<keyword evidence="1" id="KW-1133">Transmembrane helix</keyword>
<reference evidence="2" key="1">
    <citation type="journal article" date="2014" name="Front. Microbiol.">
        <title>High frequency of phylogenetically diverse reductive dehalogenase-homologous genes in deep subseafloor sedimentary metagenomes.</title>
        <authorList>
            <person name="Kawai M."/>
            <person name="Futagami T."/>
            <person name="Toyoda A."/>
            <person name="Takaki Y."/>
            <person name="Nishi S."/>
            <person name="Hori S."/>
            <person name="Arai W."/>
            <person name="Tsubouchi T."/>
            <person name="Morono Y."/>
            <person name="Uchiyama I."/>
            <person name="Ito T."/>
            <person name="Fujiyama A."/>
            <person name="Inagaki F."/>
            <person name="Takami H."/>
        </authorList>
    </citation>
    <scope>NUCLEOTIDE SEQUENCE</scope>
    <source>
        <strain evidence="2">Expedition CK06-06</strain>
    </source>
</reference>
<organism evidence="2">
    <name type="scientific">marine sediment metagenome</name>
    <dbReference type="NCBI Taxonomy" id="412755"/>
    <lineage>
        <taxon>unclassified sequences</taxon>
        <taxon>metagenomes</taxon>
        <taxon>ecological metagenomes</taxon>
    </lineage>
</organism>
<accession>X0VAX9</accession>
<dbReference type="AlphaFoldDB" id="X0VAX9"/>
<feature type="transmembrane region" description="Helical" evidence="1">
    <location>
        <begin position="129"/>
        <end position="154"/>
    </location>
</feature>
<dbReference type="EMBL" id="BARS01033806">
    <property type="protein sequence ID" value="GAG15425.1"/>
    <property type="molecule type" value="Genomic_DNA"/>
</dbReference>
<keyword evidence="1" id="KW-0472">Membrane</keyword>
<keyword evidence="1" id="KW-0812">Transmembrane</keyword>
<gene>
    <name evidence="2" type="ORF">S01H1_52308</name>
</gene>
<evidence type="ECO:0000256" key="1">
    <source>
        <dbReference type="SAM" id="Phobius"/>
    </source>
</evidence>
<name>X0VAX9_9ZZZZ</name>
<proteinExistence type="predicted"/>
<feature type="transmembrane region" description="Helical" evidence="1">
    <location>
        <begin position="22"/>
        <end position="45"/>
    </location>
</feature>
<sequence length="166" mass="18107">LAVMWPLWRLSHAAEPFALARIVADAICLLALGQVVVGCLSIDAYMRWSPVQLLLVDLTLTVWTALTAFCVWLGYRRAGVGRRVVAMAACILLVIGGPVCAAWTGWAFASRCSPLPTLWQLSERLPYGQGSVIAGRLAMVGVIVAVLWTAAFVTRRIRLSDNQKNQ</sequence>
<protein>
    <submittedName>
        <fullName evidence="2">Uncharacterized protein</fullName>
    </submittedName>
</protein>
<feature type="transmembrane region" description="Helical" evidence="1">
    <location>
        <begin position="85"/>
        <end position="109"/>
    </location>
</feature>